<name>A0A4Z1KMD3_9HELO</name>
<reference evidence="2 3" key="1">
    <citation type="submission" date="2017-12" db="EMBL/GenBank/DDBJ databases">
        <title>Comparative genomics of Botrytis spp.</title>
        <authorList>
            <person name="Valero-Jimenez C.A."/>
            <person name="Tapia P."/>
            <person name="Veloso J."/>
            <person name="Silva-Moreno E."/>
            <person name="Staats M."/>
            <person name="Valdes J.H."/>
            <person name="Van Kan J.A.L."/>
        </authorList>
    </citation>
    <scope>NUCLEOTIDE SEQUENCE [LARGE SCALE GENOMIC DNA]</scope>
    <source>
        <strain evidence="2 3">MUCL3349</strain>
    </source>
</reference>
<proteinExistence type="predicted"/>
<dbReference type="AlphaFoldDB" id="A0A4Z1KMD3"/>
<feature type="compositionally biased region" description="Polar residues" evidence="1">
    <location>
        <begin position="835"/>
        <end position="846"/>
    </location>
</feature>
<organism evidence="2 3">
    <name type="scientific">Botrytis porri</name>
    <dbReference type="NCBI Taxonomy" id="87229"/>
    <lineage>
        <taxon>Eukaryota</taxon>
        <taxon>Fungi</taxon>
        <taxon>Dikarya</taxon>
        <taxon>Ascomycota</taxon>
        <taxon>Pezizomycotina</taxon>
        <taxon>Leotiomycetes</taxon>
        <taxon>Helotiales</taxon>
        <taxon>Sclerotiniaceae</taxon>
        <taxon>Botrytis</taxon>
    </lineage>
</organism>
<protein>
    <submittedName>
        <fullName evidence="2">Uncharacterized protein</fullName>
    </submittedName>
</protein>
<feature type="region of interest" description="Disordered" evidence="1">
    <location>
        <begin position="802"/>
        <end position="863"/>
    </location>
</feature>
<accession>A0A4Z1KMD3</accession>
<dbReference type="EMBL" id="PQXO01000287">
    <property type="protein sequence ID" value="TGO86630.1"/>
    <property type="molecule type" value="Genomic_DNA"/>
</dbReference>
<comment type="caution">
    <text evidence="2">The sequence shown here is derived from an EMBL/GenBank/DDBJ whole genome shotgun (WGS) entry which is preliminary data.</text>
</comment>
<feature type="region of interest" description="Disordered" evidence="1">
    <location>
        <begin position="1"/>
        <end position="41"/>
    </location>
</feature>
<evidence type="ECO:0000313" key="2">
    <source>
        <dbReference type="EMBL" id="TGO86630.1"/>
    </source>
</evidence>
<feature type="compositionally biased region" description="Polar residues" evidence="1">
    <location>
        <begin position="802"/>
        <end position="821"/>
    </location>
</feature>
<gene>
    <name evidence="2" type="ORF">BPOR_0288g00060</name>
</gene>
<evidence type="ECO:0000313" key="3">
    <source>
        <dbReference type="Proteomes" id="UP000297280"/>
    </source>
</evidence>
<evidence type="ECO:0000256" key="1">
    <source>
        <dbReference type="SAM" id="MobiDB-lite"/>
    </source>
</evidence>
<dbReference type="Proteomes" id="UP000297280">
    <property type="component" value="Unassembled WGS sequence"/>
</dbReference>
<sequence length="863" mass="96287">MPGGPEIWEVSDDSSTSGTDTENDSPPAVDRSRSNFNAPSVRTQEDAFVKLKTNLRKHFDNLGIGTSFSHKGILLNAPNPGISIHGYGTIGFPLTEHDFEKIMAASGSESGESFGDILTPSNVYTIPGNKISTRNPAWTSVVQSILEKVKVGLGLENKSAHAELCALVYHSPGSTAEMINSVRMPSRDNFGMLDIILPSARESEKFILEHNGKKVQFQNNGYVSVKSTPLSSDHRLILRYDLQHTLPGETSSATALETSLSNLQSILEPWTRDSMSNFELYLATLQKEASGPTEPPGHDYYGYDEKYDESHVMDEVEEESLHLTKVVNLDGEALYADLELFDEKNLINDDDPLDGACTDSENYDDEYMTKYYGAPIIVLIPRAFRFQFILGKLGKWDSDRNECVLKYTADLGKITSESSAADREEMKKVCEVVLAKSESCWPSNVLSGFSHRVYLLVISSIIDLDDKVLLECTLPTCFSGPEYQPLLDKLREKKGPLWILARAESYVSTIPTLGDRCKAIKNLSQYQVETDWSSKQYELALLACAQSLSVSDVTQLIQIARVLSEKQIIEIFLPAIKACLKKQQMLCSILTHISRSLSLSERTPQPLDLVFKDVLSTNIDRLDVLNFKDWPDDIASAEGEAGYPARYQLERPVKPVRWTRDIRGCNSNCPDCRLLDEVLLDPTRQKYVFYLNAQRRGHLETQLSSDIQNRLIKTSIVKDRSPYGLALEKTRDVFGHKYRKWSLAAKELTLRMEILGGEVIDILSEEHYETPLPSMAKASDDNIQQAKKDIATVIAKHRATLEAQNSSSRETLASPNGNTISGIGMGEKRGFSPDVSATSGNPVSDETQAKRLPAWNQWQEPTK</sequence>
<keyword evidence="3" id="KW-1185">Reference proteome</keyword>